<dbReference type="AlphaFoldDB" id="A0A8W7PCT1"/>
<name>A0A8W7PCT1_ANOCL</name>
<evidence type="ECO:0000313" key="1">
    <source>
        <dbReference type="EnsemblMetazoa" id="ACOM028934-PA.1"/>
    </source>
</evidence>
<proteinExistence type="predicted"/>
<reference evidence="1" key="1">
    <citation type="submission" date="2022-08" db="UniProtKB">
        <authorList>
            <consortium name="EnsemblMetazoa"/>
        </authorList>
    </citation>
    <scope>IDENTIFICATION</scope>
</reference>
<sequence length="168" mass="18558">MGISCSFRIPSADIIKSVSEPMSSPVANKAPNPTITNTVNALPKNIFRPLALAYNWISTAMRSSHRLRFGTKPPSSRSPWSSPRLIVAITYTMQTNPSSPVPTRNQVLRQTGRADGAYSRRDQREKISFGVRRLYLLSSRSDPPIGGSRASSVVRRLFAVCENVVKKV</sequence>
<dbReference type="Proteomes" id="UP000075882">
    <property type="component" value="Unassembled WGS sequence"/>
</dbReference>
<organism evidence="1">
    <name type="scientific">Anopheles coluzzii</name>
    <name type="common">African malaria mosquito</name>
    <dbReference type="NCBI Taxonomy" id="1518534"/>
    <lineage>
        <taxon>Eukaryota</taxon>
        <taxon>Metazoa</taxon>
        <taxon>Ecdysozoa</taxon>
        <taxon>Arthropoda</taxon>
        <taxon>Hexapoda</taxon>
        <taxon>Insecta</taxon>
        <taxon>Pterygota</taxon>
        <taxon>Neoptera</taxon>
        <taxon>Endopterygota</taxon>
        <taxon>Diptera</taxon>
        <taxon>Nematocera</taxon>
        <taxon>Culicoidea</taxon>
        <taxon>Culicidae</taxon>
        <taxon>Anophelinae</taxon>
        <taxon>Anopheles</taxon>
    </lineage>
</organism>
<protein>
    <submittedName>
        <fullName evidence="1">Uncharacterized protein</fullName>
    </submittedName>
</protein>
<dbReference type="EnsemblMetazoa" id="ACOM028934-RA">
    <property type="protein sequence ID" value="ACOM028934-PA.1"/>
    <property type="gene ID" value="ACOM028934"/>
</dbReference>
<accession>A0A8W7PCT1</accession>